<evidence type="ECO:0008006" key="2">
    <source>
        <dbReference type="Google" id="ProtNLM"/>
    </source>
</evidence>
<dbReference type="EMBL" id="LAZR01035644">
    <property type="protein sequence ID" value="KKL26964.1"/>
    <property type="molecule type" value="Genomic_DNA"/>
</dbReference>
<comment type="caution">
    <text evidence="1">The sequence shown here is derived from an EMBL/GenBank/DDBJ whole genome shotgun (WGS) entry which is preliminary data.</text>
</comment>
<protein>
    <recommendedName>
        <fullName evidence="2">Antitoxin SocA-like Panacea domain-containing protein</fullName>
    </recommendedName>
</protein>
<organism evidence="1">
    <name type="scientific">marine sediment metagenome</name>
    <dbReference type="NCBI Taxonomy" id="412755"/>
    <lineage>
        <taxon>unclassified sequences</taxon>
        <taxon>metagenomes</taxon>
        <taxon>ecological metagenomes</taxon>
    </lineage>
</organism>
<evidence type="ECO:0000313" key="1">
    <source>
        <dbReference type="EMBL" id="KKL26964.1"/>
    </source>
</evidence>
<gene>
    <name evidence="1" type="ORF">LCGC14_2389980</name>
</gene>
<dbReference type="AlphaFoldDB" id="A0A0F9BYK1"/>
<accession>A0A0F9BYK1</accession>
<sequence>MSAGNFRSSEEGLVDKLLLLYLIKQTNSFGTVKGITKLEKLVFLTENLMIKDKTKGFNYEFHKWNYGPYSLELHREDYNSLVEQDIINEGSIKLTTVGKTLLKECEPLLEENKQYRLNSLSFPTNNVSAIVILTFSSRNTSTNAASSGESVARVNRDNSGVITIKHLYSSYTRKLSGILEFDGWEINGDNIHPIFTVRNNATSTTSCTASIGIKGIESSRLNTEVVGPSVTAAPSQAGDVFDVDNFSVSAGATITKHISATAALNFDLSGSASQDLTITATGAAVGDTVALGVPNGSVTADTLFWAWVSATNTVTVRAMRIAGTPNPASGTFRVDVWQH</sequence>
<reference evidence="1" key="1">
    <citation type="journal article" date="2015" name="Nature">
        <title>Complex archaea that bridge the gap between prokaryotes and eukaryotes.</title>
        <authorList>
            <person name="Spang A."/>
            <person name="Saw J.H."/>
            <person name="Jorgensen S.L."/>
            <person name="Zaremba-Niedzwiedzka K."/>
            <person name="Martijn J."/>
            <person name="Lind A.E."/>
            <person name="van Eijk R."/>
            <person name="Schleper C."/>
            <person name="Guy L."/>
            <person name="Ettema T.J."/>
        </authorList>
    </citation>
    <scope>NUCLEOTIDE SEQUENCE</scope>
</reference>
<proteinExistence type="predicted"/>
<name>A0A0F9BYK1_9ZZZZ</name>